<gene>
    <name evidence="4" type="ORF">KDH_74040</name>
</gene>
<feature type="repeat" description="ANK" evidence="3">
    <location>
        <begin position="1"/>
        <end position="26"/>
    </location>
</feature>
<sequence length="84" mass="8963">MAARRGNVQVAQALLDCGAAIEVRDKQGDTPLQRAVKCGKTEMVSFLLSRGADANARGKGGLSPWQVARGSAMKQLFAPYTRQS</sequence>
<keyword evidence="2 3" id="KW-0040">ANK repeat</keyword>
<dbReference type="Pfam" id="PF12796">
    <property type="entry name" value="Ank_2"/>
    <property type="match status" value="1"/>
</dbReference>
<dbReference type="InterPro" id="IPR036770">
    <property type="entry name" value="Ankyrin_rpt-contain_sf"/>
</dbReference>
<protein>
    <recommendedName>
        <fullName evidence="6">Ankyrin repeat domain-containing protein</fullName>
    </recommendedName>
</protein>
<evidence type="ECO:0008006" key="6">
    <source>
        <dbReference type="Google" id="ProtNLM"/>
    </source>
</evidence>
<keyword evidence="5" id="KW-1185">Reference proteome</keyword>
<reference evidence="4 5" key="1">
    <citation type="submission" date="2023-02" db="EMBL/GenBank/DDBJ databases">
        <title>Dictyobacter halimunensis sp. nov., a new member of the class Ktedonobacteria from forest soil in a geothermal area.</title>
        <authorList>
            <person name="Rachmania M.K."/>
            <person name="Ningsih F."/>
            <person name="Sakai Y."/>
            <person name="Yabe S."/>
            <person name="Yokota A."/>
            <person name="Sjamsuridzal W."/>
        </authorList>
    </citation>
    <scope>NUCLEOTIDE SEQUENCE [LARGE SCALE GENOMIC DNA]</scope>
    <source>
        <strain evidence="4 5">S3.2.2.5</strain>
    </source>
</reference>
<dbReference type="Gene3D" id="1.25.40.20">
    <property type="entry name" value="Ankyrin repeat-containing domain"/>
    <property type="match status" value="1"/>
</dbReference>
<evidence type="ECO:0000313" key="5">
    <source>
        <dbReference type="Proteomes" id="UP001344906"/>
    </source>
</evidence>
<feature type="repeat" description="ANK" evidence="3">
    <location>
        <begin position="27"/>
        <end position="59"/>
    </location>
</feature>
<dbReference type="Proteomes" id="UP001344906">
    <property type="component" value="Unassembled WGS sequence"/>
</dbReference>
<evidence type="ECO:0000313" key="4">
    <source>
        <dbReference type="EMBL" id="GLV60585.1"/>
    </source>
</evidence>
<dbReference type="InterPro" id="IPR002110">
    <property type="entry name" value="Ankyrin_rpt"/>
</dbReference>
<dbReference type="PROSITE" id="PS50088">
    <property type="entry name" value="ANK_REPEAT"/>
    <property type="match status" value="2"/>
</dbReference>
<keyword evidence="1" id="KW-0677">Repeat</keyword>
<dbReference type="PANTHER" id="PTHR24171">
    <property type="entry name" value="ANKYRIN REPEAT DOMAIN-CONTAINING PROTEIN 39-RELATED"/>
    <property type="match status" value="1"/>
</dbReference>
<dbReference type="SMART" id="SM00248">
    <property type="entry name" value="ANK"/>
    <property type="match status" value="1"/>
</dbReference>
<organism evidence="4 5">
    <name type="scientific">Dictyobacter halimunensis</name>
    <dbReference type="NCBI Taxonomy" id="3026934"/>
    <lineage>
        <taxon>Bacteria</taxon>
        <taxon>Bacillati</taxon>
        <taxon>Chloroflexota</taxon>
        <taxon>Ktedonobacteria</taxon>
        <taxon>Ktedonobacterales</taxon>
        <taxon>Dictyobacteraceae</taxon>
        <taxon>Dictyobacter</taxon>
    </lineage>
</organism>
<accession>A0ABQ6G3W3</accession>
<proteinExistence type="predicted"/>
<comment type="caution">
    <text evidence="4">The sequence shown here is derived from an EMBL/GenBank/DDBJ whole genome shotgun (WGS) entry which is preliminary data.</text>
</comment>
<dbReference type="SUPFAM" id="SSF48403">
    <property type="entry name" value="Ankyrin repeat"/>
    <property type="match status" value="1"/>
</dbReference>
<evidence type="ECO:0000256" key="1">
    <source>
        <dbReference type="ARBA" id="ARBA00022737"/>
    </source>
</evidence>
<dbReference type="EMBL" id="BSRI01000002">
    <property type="protein sequence ID" value="GLV60585.1"/>
    <property type="molecule type" value="Genomic_DNA"/>
</dbReference>
<name>A0ABQ6G3W3_9CHLR</name>
<evidence type="ECO:0000256" key="3">
    <source>
        <dbReference type="PROSITE-ProRule" id="PRU00023"/>
    </source>
</evidence>
<dbReference type="PROSITE" id="PS50297">
    <property type="entry name" value="ANK_REP_REGION"/>
    <property type="match status" value="1"/>
</dbReference>
<evidence type="ECO:0000256" key="2">
    <source>
        <dbReference type="ARBA" id="ARBA00023043"/>
    </source>
</evidence>